<sequence>MPASAAFPDNGDVLVPDMFSSILSVTPVKNPHYDKVKQEAGAWIADELRLVGQAYAGHVIRLAKSLLLKALQHRYKSYMKHYMLGVLGQVNSRKLPVKALTIDEFLIFRRGTIGVMPCTVLVEYALGIEVPETIINHTSVKTCQEVAVDLVLLDNDVLSYKKDVLEGEELSVIGILRSQGYTLQEAMNEAGNMIERCYRRWDEALEHMPSWGAELDIVVLTYLDGIRNIALGSLLWSVTSVVSLWTGRYFDKEEGDQLRKTRILRLGTGSKTSL</sequence>
<keyword evidence="4" id="KW-0456">Lyase</keyword>
<dbReference type="AlphaFoldDB" id="A0A4R8QRZ3"/>
<accession>A0A4R8QRZ3</accession>
<dbReference type="Gene3D" id="1.10.600.10">
    <property type="entry name" value="Farnesyl Diphosphate Synthase"/>
    <property type="match status" value="1"/>
</dbReference>
<reference evidence="5 6" key="1">
    <citation type="submission" date="2018-12" db="EMBL/GenBank/DDBJ databases">
        <title>Genome sequence and assembly of Colletotrichum trifolii.</title>
        <authorList>
            <person name="Gan P."/>
            <person name="Shirasu K."/>
        </authorList>
    </citation>
    <scope>NUCLEOTIDE SEQUENCE [LARGE SCALE GENOMIC DNA]</scope>
    <source>
        <strain evidence="5 6">543-2</strain>
    </source>
</reference>
<evidence type="ECO:0000256" key="1">
    <source>
        <dbReference type="ARBA" id="ARBA00001946"/>
    </source>
</evidence>
<proteinExistence type="inferred from homology"/>
<evidence type="ECO:0000313" key="5">
    <source>
        <dbReference type="EMBL" id="TDZ46184.1"/>
    </source>
</evidence>
<dbReference type="STRING" id="5466.A0A4R8QRZ3"/>
<dbReference type="EC" id="4.2.3.-" evidence="4"/>
<evidence type="ECO:0000256" key="3">
    <source>
        <dbReference type="ARBA" id="ARBA00022842"/>
    </source>
</evidence>
<comment type="cofactor">
    <cofactor evidence="1 4">
        <name>Mg(2+)</name>
        <dbReference type="ChEBI" id="CHEBI:18420"/>
    </cofactor>
</comment>
<dbReference type="EMBL" id="RYZW01000114">
    <property type="protein sequence ID" value="TDZ46184.1"/>
    <property type="molecule type" value="Genomic_DNA"/>
</dbReference>
<dbReference type="GO" id="GO:0010333">
    <property type="term" value="F:terpene synthase activity"/>
    <property type="evidence" value="ECO:0007669"/>
    <property type="project" value="InterPro"/>
</dbReference>
<gene>
    <name evidence="5" type="primary">STC3</name>
    <name evidence="5" type="ORF">CTRI78_v008953</name>
</gene>
<keyword evidence="3 4" id="KW-0460">Magnesium</keyword>
<dbReference type="GO" id="GO:0008299">
    <property type="term" value="P:isoprenoid biosynthetic process"/>
    <property type="evidence" value="ECO:0007669"/>
    <property type="project" value="UniProtKB-ARBA"/>
</dbReference>
<keyword evidence="4" id="KW-0479">Metal-binding</keyword>
<dbReference type="InterPro" id="IPR034686">
    <property type="entry name" value="Terpene_cyclase-like_2"/>
</dbReference>
<keyword evidence="6" id="KW-1185">Reference proteome</keyword>
<dbReference type="PANTHER" id="PTHR35201:SF4">
    <property type="entry name" value="BETA-PINACENE SYNTHASE-RELATED"/>
    <property type="match status" value="1"/>
</dbReference>
<comment type="similarity">
    <text evidence="2 4">Belongs to the terpene synthase family.</text>
</comment>
<dbReference type="Proteomes" id="UP000295703">
    <property type="component" value="Unassembled WGS sequence"/>
</dbReference>
<name>A0A4R8QRZ3_COLTR</name>
<dbReference type="InterPro" id="IPR008949">
    <property type="entry name" value="Isoprenoid_synthase_dom_sf"/>
</dbReference>
<organism evidence="5 6">
    <name type="scientific">Colletotrichum trifolii</name>
    <dbReference type="NCBI Taxonomy" id="5466"/>
    <lineage>
        <taxon>Eukaryota</taxon>
        <taxon>Fungi</taxon>
        <taxon>Dikarya</taxon>
        <taxon>Ascomycota</taxon>
        <taxon>Pezizomycotina</taxon>
        <taxon>Sordariomycetes</taxon>
        <taxon>Hypocreomycetidae</taxon>
        <taxon>Glomerellales</taxon>
        <taxon>Glomerellaceae</taxon>
        <taxon>Colletotrichum</taxon>
        <taxon>Colletotrichum orbiculare species complex</taxon>
    </lineage>
</organism>
<evidence type="ECO:0000313" key="6">
    <source>
        <dbReference type="Proteomes" id="UP000295703"/>
    </source>
</evidence>
<dbReference type="SUPFAM" id="SSF48576">
    <property type="entry name" value="Terpenoid synthases"/>
    <property type="match status" value="1"/>
</dbReference>
<comment type="caution">
    <text evidence="5">The sequence shown here is derived from an EMBL/GenBank/DDBJ whole genome shotgun (WGS) entry which is preliminary data.</text>
</comment>
<dbReference type="Pfam" id="PF19086">
    <property type="entry name" value="Terpene_syn_C_2"/>
    <property type="match status" value="1"/>
</dbReference>
<protein>
    <recommendedName>
        <fullName evidence="4">Terpene synthase</fullName>
        <ecNumber evidence="4">4.2.3.-</ecNumber>
    </recommendedName>
</protein>
<evidence type="ECO:0000256" key="4">
    <source>
        <dbReference type="RuleBase" id="RU366034"/>
    </source>
</evidence>
<evidence type="ECO:0000256" key="2">
    <source>
        <dbReference type="ARBA" id="ARBA00006333"/>
    </source>
</evidence>
<dbReference type="GO" id="GO:0046872">
    <property type="term" value="F:metal ion binding"/>
    <property type="evidence" value="ECO:0007669"/>
    <property type="project" value="UniProtKB-KW"/>
</dbReference>
<dbReference type="PANTHER" id="PTHR35201">
    <property type="entry name" value="TERPENE SYNTHASE"/>
    <property type="match status" value="1"/>
</dbReference>